<name>A0A4R7VZZ5_9PSEU</name>
<dbReference type="InterPro" id="IPR000120">
    <property type="entry name" value="Amidase"/>
</dbReference>
<accession>A0A4R7VZZ5</accession>
<dbReference type="GO" id="GO:0016740">
    <property type="term" value="F:transferase activity"/>
    <property type="evidence" value="ECO:0007669"/>
    <property type="project" value="UniProtKB-KW"/>
</dbReference>
<dbReference type="PANTHER" id="PTHR11895">
    <property type="entry name" value="TRANSAMIDASE"/>
    <property type="match status" value="1"/>
</dbReference>
<evidence type="ECO:0000313" key="4">
    <source>
        <dbReference type="Proteomes" id="UP000294927"/>
    </source>
</evidence>
<dbReference type="PROSITE" id="PS00571">
    <property type="entry name" value="AMIDASES"/>
    <property type="match status" value="1"/>
</dbReference>
<protein>
    <submittedName>
        <fullName evidence="3">Aspartyl-tRNA(Asn)/glutamyl-tRNA(Gln) amidotransferase subunit A</fullName>
    </submittedName>
</protein>
<dbReference type="OrthoDB" id="182039at2"/>
<dbReference type="Pfam" id="PF01425">
    <property type="entry name" value="Amidase"/>
    <property type="match status" value="1"/>
</dbReference>
<dbReference type="Gene3D" id="3.90.1300.10">
    <property type="entry name" value="Amidase signature (AS) domain"/>
    <property type="match status" value="1"/>
</dbReference>
<dbReference type="PANTHER" id="PTHR11895:SF7">
    <property type="entry name" value="GLUTAMYL-TRNA(GLN) AMIDOTRANSFERASE SUBUNIT A, MITOCHONDRIAL"/>
    <property type="match status" value="1"/>
</dbReference>
<dbReference type="AlphaFoldDB" id="A0A4R7VZZ5"/>
<organism evidence="3 4">
    <name type="scientific">Actinophytocola oryzae</name>
    <dbReference type="NCBI Taxonomy" id="502181"/>
    <lineage>
        <taxon>Bacteria</taxon>
        <taxon>Bacillati</taxon>
        <taxon>Actinomycetota</taxon>
        <taxon>Actinomycetes</taxon>
        <taxon>Pseudonocardiales</taxon>
        <taxon>Pseudonocardiaceae</taxon>
    </lineage>
</organism>
<comment type="caution">
    <text evidence="3">The sequence shown here is derived from an EMBL/GenBank/DDBJ whole genome shotgun (WGS) entry which is preliminary data.</text>
</comment>
<evidence type="ECO:0000313" key="3">
    <source>
        <dbReference type="EMBL" id="TDV55248.1"/>
    </source>
</evidence>
<evidence type="ECO:0000259" key="2">
    <source>
        <dbReference type="Pfam" id="PF01425"/>
    </source>
</evidence>
<keyword evidence="3" id="KW-0808">Transferase</keyword>
<comment type="similarity">
    <text evidence="1">Belongs to the amidase family.</text>
</comment>
<evidence type="ECO:0000256" key="1">
    <source>
        <dbReference type="ARBA" id="ARBA00009199"/>
    </source>
</evidence>
<dbReference type="SUPFAM" id="SSF75304">
    <property type="entry name" value="Amidase signature (AS) enzymes"/>
    <property type="match status" value="1"/>
</dbReference>
<keyword evidence="4" id="KW-1185">Reference proteome</keyword>
<sequence>MGGTPASLGWTVVEVDLVPHAPLWSLSATELTAALRGGSVSAVSVMESVLARVEAADPRLHAFVEVDVEGAMAAAAAADEAYREGTAGPLSGVPVSVKDLSRVIGMRTGFGRARRPTTPDTRDDLTVARLRAAGAILFGKTRTPERGYSYSSTSSDGVSTRTPWRLDLGAGGSSSGAAAAVAAGMGPVALGTDGAGSVRLPAALCGVVGLKPSFGRIPVYPLHDPYAASFVHIGPLTRTVADAALFLDVTQGADPRDPLSWSDSATFTRTSATPSGLRLAWLEQPAEAMRVDTEVAGITWNSACRLSRALGCTPPVRLPGLGDQSEVQRVLWECAQATSYSEPLADSVPEPLRRMVRRGYSRTMTELGAAGRARTALFHSVRTLFQNYDVVMTPTCPVAGWPHDRPVGLSPAEDDPMRAGVDVYPFNLTGNPAISLPAGWTAGGLPVGLQLVTGWRADLLLLEVAFAFERVQPWADHWPVLDETRQKARRARKVVGSRRS</sequence>
<reference evidence="3 4" key="1">
    <citation type="submission" date="2019-03" db="EMBL/GenBank/DDBJ databases">
        <title>Genomic Encyclopedia of Archaeal and Bacterial Type Strains, Phase II (KMG-II): from individual species to whole genera.</title>
        <authorList>
            <person name="Goeker M."/>
        </authorList>
    </citation>
    <scope>NUCLEOTIDE SEQUENCE [LARGE SCALE GENOMIC DNA]</scope>
    <source>
        <strain evidence="3 4">DSM 45499</strain>
    </source>
</reference>
<dbReference type="InterPro" id="IPR023631">
    <property type="entry name" value="Amidase_dom"/>
</dbReference>
<dbReference type="InterPro" id="IPR036928">
    <property type="entry name" value="AS_sf"/>
</dbReference>
<dbReference type="EMBL" id="SOCP01000003">
    <property type="protein sequence ID" value="TDV55248.1"/>
    <property type="molecule type" value="Genomic_DNA"/>
</dbReference>
<proteinExistence type="inferred from homology"/>
<dbReference type="InterPro" id="IPR020556">
    <property type="entry name" value="Amidase_CS"/>
</dbReference>
<gene>
    <name evidence="3" type="ORF">CLV71_103489</name>
</gene>
<dbReference type="Proteomes" id="UP000294927">
    <property type="component" value="Unassembled WGS sequence"/>
</dbReference>
<feature type="domain" description="Amidase" evidence="2">
    <location>
        <begin position="45"/>
        <end position="460"/>
    </location>
</feature>